<dbReference type="PANTHER" id="PTHR42756">
    <property type="entry name" value="TRANSCRIPTIONAL REGULATOR, MARR"/>
    <property type="match status" value="1"/>
</dbReference>
<comment type="caution">
    <text evidence="5">The sequence shown here is derived from an EMBL/GenBank/DDBJ whole genome shotgun (WGS) entry which is preliminary data.</text>
</comment>
<gene>
    <name evidence="5" type="ORF">JOF54_003820</name>
</gene>
<dbReference type="InterPro" id="IPR000835">
    <property type="entry name" value="HTH_MarR-typ"/>
</dbReference>
<name>A0ABS4ZCV4_9ACTN</name>
<reference evidence="5 6" key="1">
    <citation type="submission" date="2021-03" db="EMBL/GenBank/DDBJ databases">
        <title>Sequencing the genomes of 1000 actinobacteria strains.</title>
        <authorList>
            <person name="Klenk H.-P."/>
        </authorList>
    </citation>
    <scope>NUCLEOTIDE SEQUENCE [LARGE SCALE GENOMIC DNA]</scope>
    <source>
        <strain evidence="5 6">DSM 12936</strain>
    </source>
</reference>
<keyword evidence="2 5" id="KW-0238">DNA-binding</keyword>
<dbReference type="InterPro" id="IPR011991">
    <property type="entry name" value="ArsR-like_HTH"/>
</dbReference>
<evidence type="ECO:0000256" key="1">
    <source>
        <dbReference type="ARBA" id="ARBA00023015"/>
    </source>
</evidence>
<dbReference type="EMBL" id="JAGIOB010000001">
    <property type="protein sequence ID" value="MBP2418898.1"/>
    <property type="molecule type" value="Genomic_DNA"/>
</dbReference>
<sequence length="161" mass="17920">MAEKDDLLLFDEGRVSHVIFQLARAHRGYAATLLRQLGLHPGQELILMHLFARDAQTQSELLASIGLDHSTLSKALRRMQEAGLLTREPATHDRRVLVVRLTHQGQAMRGPIKDMWHTLEATTLQNLSPQQAQALTDSAQAVIDAINGQTHLPDPTRDEPS</sequence>
<dbReference type="Proteomes" id="UP000758168">
    <property type="component" value="Unassembled WGS sequence"/>
</dbReference>
<dbReference type="SMART" id="SM00347">
    <property type="entry name" value="HTH_MARR"/>
    <property type="match status" value="1"/>
</dbReference>
<keyword evidence="6" id="KW-1185">Reference proteome</keyword>
<dbReference type="InterPro" id="IPR036388">
    <property type="entry name" value="WH-like_DNA-bd_sf"/>
</dbReference>
<evidence type="ECO:0000259" key="4">
    <source>
        <dbReference type="PROSITE" id="PS50995"/>
    </source>
</evidence>
<evidence type="ECO:0000256" key="2">
    <source>
        <dbReference type="ARBA" id="ARBA00023125"/>
    </source>
</evidence>
<dbReference type="PROSITE" id="PS50995">
    <property type="entry name" value="HTH_MARR_2"/>
    <property type="match status" value="1"/>
</dbReference>
<keyword evidence="1" id="KW-0805">Transcription regulation</keyword>
<dbReference type="SUPFAM" id="SSF46785">
    <property type="entry name" value="Winged helix' DNA-binding domain"/>
    <property type="match status" value="1"/>
</dbReference>
<dbReference type="Pfam" id="PF12802">
    <property type="entry name" value="MarR_2"/>
    <property type="match status" value="1"/>
</dbReference>
<protein>
    <submittedName>
        <fullName evidence="5">DNA-binding MarR family transcriptional regulator</fullName>
    </submittedName>
</protein>
<dbReference type="RefSeq" id="WP_210058802.1">
    <property type="nucleotide sequence ID" value="NZ_BAAAMH010000037.1"/>
</dbReference>
<dbReference type="Gene3D" id="1.10.10.10">
    <property type="entry name" value="Winged helix-like DNA-binding domain superfamily/Winged helix DNA-binding domain"/>
    <property type="match status" value="1"/>
</dbReference>
<organism evidence="5 6">
    <name type="scientific">Microlunatus capsulatus</name>
    <dbReference type="NCBI Taxonomy" id="99117"/>
    <lineage>
        <taxon>Bacteria</taxon>
        <taxon>Bacillati</taxon>
        <taxon>Actinomycetota</taxon>
        <taxon>Actinomycetes</taxon>
        <taxon>Propionibacteriales</taxon>
        <taxon>Propionibacteriaceae</taxon>
        <taxon>Microlunatus</taxon>
    </lineage>
</organism>
<dbReference type="GO" id="GO:0003677">
    <property type="term" value="F:DNA binding"/>
    <property type="evidence" value="ECO:0007669"/>
    <property type="project" value="UniProtKB-KW"/>
</dbReference>
<evidence type="ECO:0000313" key="5">
    <source>
        <dbReference type="EMBL" id="MBP2418898.1"/>
    </source>
</evidence>
<dbReference type="PANTHER" id="PTHR42756:SF1">
    <property type="entry name" value="TRANSCRIPTIONAL REPRESSOR OF EMRAB OPERON"/>
    <property type="match status" value="1"/>
</dbReference>
<feature type="domain" description="HTH marR-type" evidence="4">
    <location>
        <begin position="12"/>
        <end position="144"/>
    </location>
</feature>
<proteinExistence type="predicted"/>
<keyword evidence="3" id="KW-0804">Transcription</keyword>
<evidence type="ECO:0000256" key="3">
    <source>
        <dbReference type="ARBA" id="ARBA00023163"/>
    </source>
</evidence>
<accession>A0ABS4ZCV4</accession>
<evidence type="ECO:0000313" key="6">
    <source>
        <dbReference type="Proteomes" id="UP000758168"/>
    </source>
</evidence>
<dbReference type="CDD" id="cd00090">
    <property type="entry name" value="HTH_ARSR"/>
    <property type="match status" value="1"/>
</dbReference>
<dbReference type="InterPro" id="IPR036390">
    <property type="entry name" value="WH_DNA-bd_sf"/>
</dbReference>
<dbReference type="PRINTS" id="PR00598">
    <property type="entry name" value="HTHMARR"/>
</dbReference>